<evidence type="ECO:0000313" key="4">
    <source>
        <dbReference type="EMBL" id="AXK35070.1"/>
    </source>
</evidence>
<dbReference type="AlphaFoldDB" id="A0A345XTV4"/>
<dbReference type="Proteomes" id="UP000254425">
    <property type="component" value="Chromosome"/>
</dbReference>
<dbReference type="InterPro" id="IPR050523">
    <property type="entry name" value="AKR_Detox_Biosynth"/>
</dbReference>
<evidence type="ECO:0000259" key="3">
    <source>
        <dbReference type="Pfam" id="PF00248"/>
    </source>
</evidence>
<feature type="compositionally biased region" description="Basic and acidic residues" evidence="2">
    <location>
        <begin position="21"/>
        <end position="33"/>
    </location>
</feature>
<dbReference type="InterPro" id="IPR036812">
    <property type="entry name" value="NAD(P)_OxRdtase_dom_sf"/>
</dbReference>
<keyword evidence="1" id="KW-0560">Oxidoreductase</keyword>
<evidence type="ECO:0000256" key="2">
    <source>
        <dbReference type="SAM" id="MobiDB-lite"/>
    </source>
</evidence>
<name>A0A345XTV4_9ACTN</name>
<dbReference type="KEGG" id="sarm:DVA86_22900"/>
<dbReference type="GO" id="GO:0016491">
    <property type="term" value="F:oxidoreductase activity"/>
    <property type="evidence" value="ECO:0007669"/>
    <property type="project" value="UniProtKB-KW"/>
</dbReference>
<dbReference type="SUPFAM" id="SSF51430">
    <property type="entry name" value="NAD(P)-linked oxidoreductase"/>
    <property type="match status" value="1"/>
</dbReference>
<dbReference type="PANTHER" id="PTHR43364:SF4">
    <property type="entry name" value="NAD(P)-LINKED OXIDOREDUCTASE SUPERFAMILY PROTEIN"/>
    <property type="match status" value="1"/>
</dbReference>
<evidence type="ECO:0000256" key="1">
    <source>
        <dbReference type="ARBA" id="ARBA00023002"/>
    </source>
</evidence>
<organism evidence="4 5">
    <name type="scientific">Streptomyces armeniacus</name>
    <dbReference type="NCBI Taxonomy" id="83291"/>
    <lineage>
        <taxon>Bacteria</taxon>
        <taxon>Bacillati</taxon>
        <taxon>Actinomycetota</taxon>
        <taxon>Actinomycetes</taxon>
        <taxon>Kitasatosporales</taxon>
        <taxon>Streptomycetaceae</taxon>
        <taxon>Streptomyces</taxon>
    </lineage>
</organism>
<evidence type="ECO:0000313" key="5">
    <source>
        <dbReference type="Proteomes" id="UP000254425"/>
    </source>
</evidence>
<dbReference type="GO" id="GO:0005829">
    <property type="term" value="C:cytosol"/>
    <property type="evidence" value="ECO:0007669"/>
    <property type="project" value="TreeGrafter"/>
</dbReference>
<reference evidence="4 5" key="1">
    <citation type="submission" date="2018-07" db="EMBL/GenBank/DDBJ databases">
        <title>Draft genome of the type strain Streptomyces armeniacus ATCC 15676.</title>
        <authorList>
            <person name="Labana P."/>
            <person name="Gosse J.T."/>
            <person name="Boddy C.N."/>
        </authorList>
    </citation>
    <scope>NUCLEOTIDE SEQUENCE [LARGE SCALE GENOMIC DNA]</scope>
    <source>
        <strain evidence="4 5">ATCC 15676</strain>
    </source>
</reference>
<gene>
    <name evidence="4" type="ORF">DVA86_22900</name>
</gene>
<accession>A0A345XTV4</accession>
<dbReference type="PRINTS" id="PR00069">
    <property type="entry name" value="ALDKETRDTASE"/>
</dbReference>
<feature type="domain" description="NADP-dependent oxidoreductase" evidence="3">
    <location>
        <begin position="52"/>
        <end position="349"/>
    </location>
</feature>
<dbReference type="Gene3D" id="3.20.20.100">
    <property type="entry name" value="NADP-dependent oxidoreductase domain"/>
    <property type="match status" value="1"/>
</dbReference>
<proteinExistence type="predicted"/>
<protein>
    <submittedName>
        <fullName evidence="4">Aldo/keto reductase</fullName>
    </submittedName>
</protein>
<dbReference type="EMBL" id="CP031320">
    <property type="protein sequence ID" value="AXK35070.1"/>
    <property type="molecule type" value="Genomic_DNA"/>
</dbReference>
<keyword evidence="5" id="KW-1185">Reference proteome</keyword>
<dbReference type="PANTHER" id="PTHR43364">
    <property type="entry name" value="NADH-SPECIFIC METHYLGLYOXAL REDUCTASE-RELATED"/>
    <property type="match status" value="1"/>
</dbReference>
<sequence>MTHSARSARDLLRRTRRRASVPRDGDRRVPHRKEPFVSTRIELPDSPVPLSRLVLGTMTFGDTVDRDGAAAILDTALDAGVTGVDTANGYAGGESERILGELLPGRRDRIVLATKAGIPHPDQAGHAPLSRAGLRAALEGSLKRLGTGHVDLFYLHQPDRTTPVRETLAAVAEFVAEGTVRALGVSNHAAWQIAELTRAADETGAPRPVVAQQLHNLLARRIEEEYTEYAATTGLATMVYNPLGGGMLTGRHRFDRDPAGGRFGDSGLAAMYRQRYWHEDLFAAVAQLTGIAGEAGIPPAELALRWLLDRPSTDALLLGGSTTGHLRANLAAAQAGPLPADVTAACDEVGARLRGPMPAYNR</sequence>
<dbReference type="InterPro" id="IPR020471">
    <property type="entry name" value="AKR"/>
</dbReference>
<dbReference type="InterPro" id="IPR023210">
    <property type="entry name" value="NADP_OxRdtase_dom"/>
</dbReference>
<dbReference type="Pfam" id="PF00248">
    <property type="entry name" value="Aldo_ket_red"/>
    <property type="match status" value="1"/>
</dbReference>
<feature type="region of interest" description="Disordered" evidence="2">
    <location>
        <begin position="1"/>
        <end position="33"/>
    </location>
</feature>